<name>A0ABU5RWE5_9CYAN</name>
<evidence type="ECO:0000256" key="1">
    <source>
        <dbReference type="SAM" id="Phobius"/>
    </source>
</evidence>
<evidence type="ECO:0000313" key="2">
    <source>
        <dbReference type="EMBL" id="MEA5392095.1"/>
    </source>
</evidence>
<keyword evidence="3" id="KW-1185">Reference proteome</keyword>
<protein>
    <submittedName>
        <fullName evidence="2">Uncharacterized protein</fullName>
    </submittedName>
</protein>
<keyword evidence="1" id="KW-1133">Transmembrane helix</keyword>
<evidence type="ECO:0000313" key="3">
    <source>
        <dbReference type="Proteomes" id="UP001304461"/>
    </source>
</evidence>
<proteinExistence type="predicted"/>
<keyword evidence="1" id="KW-0812">Transmembrane</keyword>
<sequence>MRLRRWMRSEQTHDWIRSGGIVVASVWGIYTFLWQSVLVPSWAPAHINLGISLTPGEGHRKTDGSREMTLKLTATNSSSRKIYLLTNAWQLFGVDRRQGLQDAFLEDANGVLIGKALLQSEKYIVGSEFSTLAAGRMFDDDIIHPGETIERSFLVRIPDAYMAAEVSLVVPVLTRPPDRHLLGGKRMMWQLNSNEDLVPILCSTVQGASKTVVESEVQCDDPDVITSIELDRRLRDFDPLMRVFSDTDQINLPAK</sequence>
<feature type="transmembrane region" description="Helical" evidence="1">
    <location>
        <begin position="21"/>
        <end position="43"/>
    </location>
</feature>
<keyword evidence="1" id="KW-0472">Membrane</keyword>
<reference evidence="2 3" key="1">
    <citation type="submission" date="2023-12" db="EMBL/GenBank/DDBJ databases">
        <title>Baltic Sea Cyanobacteria.</title>
        <authorList>
            <person name="Delbaje E."/>
            <person name="Fewer D.P."/>
            <person name="Shishido T.K."/>
        </authorList>
    </citation>
    <scope>NUCLEOTIDE SEQUENCE [LARGE SCALE GENOMIC DNA]</scope>
    <source>
        <strain evidence="2 3">UHCC 0139</strain>
    </source>
</reference>
<comment type="caution">
    <text evidence="2">The sequence shown here is derived from an EMBL/GenBank/DDBJ whole genome shotgun (WGS) entry which is preliminary data.</text>
</comment>
<organism evidence="2 3">
    <name type="scientific">Cyanobium gracile UHCC 0139</name>
    <dbReference type="NCBI Taxonomy" id="3110308"/>
    <lineage>
        <taxon>Bacteria</taxon>
        <taxon>Bacillati</taxon>
        <taxon>Cyanobacteriota</taxon>
        <taxon>Cyanophyceae</taxon>
        <taxon>Synechococcales</taxon>
        <taxon>Prochlorococcaceae</taxon>
        <taxon>Cyanobium</taxon>
    </lineage>
</organism>
<dbReference type="RefSeq" id="WP_323306062.1">
    <property type="nucleotide sequence ID" value="NZ_JAYGHX010000008.1"/>
</dbReference>
<gene>
    <name evidence="2" type="ORF">VB738_12585</name>
</gene>
<dbReference type="EMBL" id="JAYGHX010000008">
    <property type="protein sequence ID" value="MEA5392095.1"/>
    <property type="molecule type" value="Genomic_DNA"/>
</dbReference>
<dbReference type="Proteomes" id="UP001304461">
    <property type="component" value="Unassembled WGS sequence"/>
</dbReference>
<accession>A0ABU5RWE5</accession>